<evidence type="ECO:0000313" key="2">
    <source>
        <dbReference type="EMBL" id="MBC1457514.1"/>
    </source>
</evidence>
<dbReference type="InterPro" id="IPR016181">
    <property type="entry name" value="Acyl_CoA_acyltransferase"/>
</dbReference>
<dbReference type="AlphaFoldDB" id="A0A841YVK4"/>
<dbReference type="EMBL" id="JAARQN010000004">
    <property type="protein sequence ID" value="MBC1457514.1"/>
    <property type="molecule type" value="Genomic_DNA"/>
</dbReference>
<dbReference type="PANTHER" id="PTHR43792">
    <property type="entry name" value="GNAT FAMILY, PUTATIVE (AFU_ORTHOLOGUE AFUA_3G00765)-RELATED-RELATED"/>
    <property type="match status" value="1"/>
</dbReference>
<dbReference type="Gene3D" id="3.40.630.30">
    <property type="match status" value="1"/>
</dbReference>
<dbReference type="GO" id="GO:0016747">
    <property type="term" value="F:acyltransferase activity, transferring groups other than amino-acyl groups"/>
    <property type="evidence" value="ECO:0007669"/>
    <property type="project" value="InterPro"/>
</dbReference>
<proteinExistence type="predicted"/>
<keyword evidence="2" id="KW-0808">Transferase</keyword>
<comment type="caution">
    <text evidence="2">The sequence shown here is derived from an EMBL/GenBank/DDBJ whole genome shotgun (WGS) entry which is preliminary data.</text>
</comment>
<dbReference type="PROSITE" id="PS51186">
    <property type="entry name" value="GNAT"/>
    <property type="match status" value="1"/>
</dbReference>
<accession>A0A841YVK4</accession>
<evidence type="ECO:0000313" key="3">
    <source>
        <dbReference type="Proteomes" id="UP000569903"/>
    </source>
</evidence>
<evidence type="ECO:0000259" key="1">
    <source>
        <dbReference type="PROSITE" id="PS51186"/>
    </source>
</evidence>
<dbReference type="PANTHER" id="PTHR43792:SF13">
    <property type="entry name" value="ACETYLTRANSFERASE"/>
    <property type="match status" value="1"/>
</dbReference>
<name>A0A841YVK4_9LIST</name>
<sequence>MGKLETERLLLVEYSLEWIEATIAGVDELERVSGYGVSRDWPGIDFFFYLPYVLESVKKEPEMTKWTHLIVLKEENKVIGEIGGQGKPEETGEIELGYSIVPAYQNNGYVTEALGELLVWLKQQPEIKRIFARSFESNPHSIQVLRKSGFLYQPKYDKTESRGKIVLWEYPMDEGTS</sequence>
<feature type="domain" description="N-acetyltransferase" evidence="1">
    <location>
        <begin position="21"/>
        <end position="173"/>
    </location>
</feature>
<dbReference type="Proteomes" id="UP000569903">
    <property type="component" value="Unassembled WGS sequence"/>
</dbReference>
<reference evidence="2 3" key="1">
    <citation type="submission" date="2020-03" db="EMBL/GenBank/DDBJ databases">
        <title>Soil Listeria distribution.</title>
        <authorList>
            <person name="Liao J."/>
            <person name="Wiedmann M."/>
        </authorList>
    </citation>
    <scope>NUCLEOTIDE SEQUENCE [LARGE SCALE GENOMIC DNA]</scope>
    <source>
        <strain evidence="2 3">FSL L7-1614</strain>
    </source>
</reference>
<dbReference type="InterPro" id="IPR051531">
    <property type="entry name" value="N-acetyltransferase"/>
</dbReference>
<dbReference type="Pfam" id="PF13302">
    <property type="entry name" value="Acetyltransf_3"/>
    <property type="match status" value="1"/>
</dbReference>
<gene>
    <name evidence="2" type="ORF">HB850_07075</name>
</gene>
<dbReference type="RefSeq" id="WP_185388815.1">
    <property type="nucleotide sequence ID" value="NZ_JAARQN010000004.1"/>
</dbReference>
<protein>
    <submittedName>
        <fullName evidence="2">GNAT family N-acetyltransferase</fullName>
    </submittedName>
</protein>
<dbReference type="InterPro" id="IPR000182">
    <property type="entry name" value="GNAT_dom"/>
</dbReference>
<dbReference type="SUPFAM" id="SSF55729">
    <property type="entry name" value="Acyl-CoA N-acyltransferases (Nat)"/>
    <property type="match status" value="1"/>
</dbReference>
<organism evidence="2 3">
    <name type="scientific">Listeria newyorkensis</name>
    <dbReference type="NCBI Taxonomy" id="1497681"/>
    <lineage>
        <taxon>Bacteria</taxon>
        <taxon>Bacillati</taxon>
        <taxon>Bacillota</taxon>
        <taxon>Bacilli</taxon>
        <taxon>Bacillales</taxon>
        <taxon>Listeriaceae</taxon>
        <taxon>Listeria</taxon>
    </lineage>
</organism>